<dbReference type="InParanoid" id="H2XNA2"/>
<accession>H2XNA2</accession>
<evidence type="ECO:0000259" key="3">
    <source>
        <dbReference type="PROSITE" id="PS01225"/>
    </source>
</evidence>
<organism evidence="4 5">
    <name type="scientific">Ciona intestinalis</name>
    <name type="common">Transparent sea squirt</name>
    <name type="synonym">Ascidia intestinalis</name>
    <dbReference type="NCBI Taxonomy" id="7719"/>
    <lineage>
        <taxon>Eukaryota</taxon>
        <taxon>Metazoa</taxon>
        <taxon>Chordata</taxon>
        <taxon>Tunicata</taxon>
        <taxon>Ascidiacea</taxon>
        <taxon>Phlebobranchia</taxon>
        <taxon>Cionidae</taxon>
        <taxon>Ciona</taxon>
    </lineage>
</organism>
<evidence type="ECO:0000256" key="2">
    <source>
        <dbReference type="PROSITE-ProRule" id="PRU00039"/>
    </source>
</evidence>
<keyword evidence="5" id="KW-1185">Reference proteome</keyword>
<dbReference type="SMART" id="SM00209">
    <property type="entry name" value="TSP1"/>
    <property type="match status" value="2"/>
</dbReference>
<dbReference type="AlphaFoldDB" id="H2XNA2"/>
<name>H2XNA2_CIOIN</name>
<dbReference type="Proteomes" id="UP000008144">
    <property type="component" value="Unassembled WGS sequence"/>
</dbReference>
<sequence length="425" mass="46373">MAPCPRNTSSNACPIGMVLSRSCDGCVDVRGQRANRLPRTCRELAAGSNDLCEDQPCVSVCVCEGDQLLQRGGESRGECVSAHRCECADDKGTTWPNQARWTVTSQSDNGEDCRSNCSCVVGQIVCDIISCVPRDLDCSWSEWTTWTACNSTCQDVSTNASRFRFRSSLNDHQSCDNDVMETSQCTELPLCNGCNTSQTWSKDECTQCACVNGDTVCNDVCWSPWSDWSDCSATCGSNLHQLRMKTCISESHCGPDVISTERRLCYDVTDVPCQPVATLAPGTSSTPRDCSTVTCQDVKCRSNESKLKLNGSCCFHCYKNHDSELDGCRVKNERRNFSLDGCASRDIEVNYCEGGCRSSTHVTAYEPFFITSCECCTHRVDENNPHVIVTLQCAGSSTRMITIPNITGCSCTSCQGGANLLADVP</sequence>
<keyword evidence="1" id="KW-1015">Disulfide bond</keyword>
<reference evidence="4" key="3">
    <citation type="submission" date="2025-09" db="UniProtKB">
        <authorList>
            <consortium name="Ensembl"/>
        </authorList>
    </citation>
    <scope>IDENTIFICATION</scope>
</reference>
<dbReference type="SMART" id="SM00041">
    <property type="entry name" value="CT"/>
    <property type="match status" value="1"/>
</dbReference>
<feature type="domain" description="CTCK" evidence="3">
    <location>
        <begin position="317"/>
        <end position="415"/>
    </location>
</feature>
<dbReference type="Ensembl" id="ENSCINT00000035222.1">
    <property type="protein sequence ID" value="ENSCINP00000031135.1"/>
    <property type="gene ID" value="ENSCING00000024343.1"/>
</dbReference>
<dbReference type="SUPFAM" id="SSF82895">
    <property type="entry name" value="TSP-1 type 1 repeat"/>
    <property type="match status" value="2"/>
</dbReference>
<dbReference type="Gene3D" id="2.20.100.10">
    <property type="entry name" value="Thrombospondin type-1 (TSP1) repeat"/>
    <property type="match status" value="2"/>
</dbReference>
<dbReference type="PROSITE" id="PS50092">
    <property type="entry name" value="TSP1"/>
    <property type="match status" value="2"/>
</dbReference>
<dbReference type="InterPro" id="IPR036383">
    <property type="entry name" value="TSP1_rpt_sf"/>
</dbReference>
<evidence type="ECO:0000313" key="4">
    <source>
        <dbReference type="Ensembl" id="ENSCINP00000031135.1"/>
    </source>
</evidence>
<dbReference type="InterPro" id="IPR000884">
    <property type="entry name" value="TSP1_rpt"/>
</dbReference>
<dbReference type="Gene3D" id="2.10.90.10">
    <property type="entry name" value="Cystine-knot cytokines"/>
    <property type="match status" value="1"/>
</dbReference>
<dbReference type="HOGENOM" id="CLU_645505_0_0_1"/>
<protein>
    <recommendedName>
        <fullName evidence="3">CTCK domain-containing protein</fullName>
    </recommendedName>
</protein>
<comment type="caution">
    <text evidence="2">Lacks conserved residue(s) required for the propagation of feature annotation.</text>
</comment>
<evidence type="ECO:0000256" key="1">
    <source>
        <dbReference type="ARBA" id="ARBA00023157"/>
    </source>
</evidence>
<proteinExistence type="predicted"/>
<reference evidence="4" key="2">
    <citation type="submission" date="2025-08" db="UniProtKB">
        <authorList>
            <consortium name="Ensembl"/>
        </authorList>
    </citation>
    <scope>IDENTIFICATION</scope>
</reference>
<dbReference type="PROSITE" id="PS01225">
    <property type="entry name" value="CTCK_2"/>
    <property type="match status" value="1"/>
</dbReference>
<evidence type="ECO:0000313" key="5">
    <source>
        <dbReference type="Proteomes" id="UP000008144"/>
    </source>
</evidence>
<dbReference type="InterPro" id="IPR006207">
    <property type="entry name" value="Cys_knot_C"/>
</dbReference>
<reference evidence="5" key="1">
    <citation type="journal article" date="2002" name="Science">
        <title>The draft genome of Ciona intestinalis: insights into chordate and vertebrate origins.</title>
        <authorList>
            <person name="Dehal P."/>
            <person name="Satou Y."/>
            <person name="Campbell R.K."/>
            <person name="Chapman J."/>
            <person name="Degnan B."/>
            <person name="De Tomaso A."/>
            <person name="Davidson B."/>
            <person name="Di Gregorio A."/>
            <person name="Gelpke M."/>
            <person name="Goodstein D.M."/>
            <person name="Harafuji N."/>
            <person name="Hastings K.E."/>
            <person name="Ho I."/>
            <person name="Hotta K."/>
            <person name="Huang W."/>
            <person name="Kawashima T."/>
            <person name="Lemaire P."/>
            <person name="Martinez D."/>
            <person name="Meinertzhagen I.A."/>
            <person name="Necula S."/>
            <person name="Nonaka M."/>
            <person name="Putnam N."/>
            <person name="Rash S."/>
            <person name="Saiga H."/>
            <person name="Satake M."/>
            <person name="Terry A."/>
            <person name="Yamada L."/>
            <person name="Wang H.G."/>
            <person name="Awazu S."/>
            <person name="Azumi K."/>
            <person name="Boore J."/>
            <person name="Branno M."/>
            <person name="Chin-Bow S."/>
            <person name="DeSantis R."/>
            <person name="Doyle S."/>
            <person name="Francino P."/>
            <person name="Keys D.N."/>
            <person name="Haga S."/>
            <person name="Hayashi H."/>
            <person name="Hino K."/>
            <person name="Imai K.S."/>
            <person name="Inaba K."/>
            <person name="Kano S."/>
            <person name="Kobayashi K."/>
            <person name="Kobayashi M."/>
            <person name="Lee B.I."/>
            <person name="Makabe K.W."/>
            <person name="Manohar C."/>
            <person name="Matassi G."/>
            <person name="Medina M."/>
            <person name="Mochizuki Y."/>
            <person name="Mount S."/>
            <person name="Morishita T."/>
            <person name="Miura S."/>
            <person name="Nakayama A."/>
            <person name="Nishizaka S."/>
            <person name="Nomoto H."/>
            <person name="Ohta F."/>
            <person name="Oishi K."/>
            <person name="Rigoutsos I."/>
            <person name="Sano M."/>
            <person name="Sasaki A."/>
            <person name="Sasakura Y."/>
            <person name="Shoguchi E."/>
            <person name="Shin-i T."/>
            <person name="Spagnuolo A."/>
            <person name="Stainier D."/>
            <person name="Suzuki M.M."/>
            <person name="Tassy O."/>
            <person name="Takatori N."/>
            <person name="Tokuoka M."/>
            <person name="Yagi K."/>
            <person name="Yoshizaki F."/>
            <person name="Wada S."/>
            <person name="Zhang C."/>
            <person name="Hyatt P.D."/>
            <person name="Larimer F."/>
            <person name="Detter C."/>
            <person name="Doggett N."/>
            <person name="Glavina T."/>
            <person name="Hawkins T."/>
            <person name="Richardson P."/>
            <person name="Lucas S."/>
            <person name="Kohara Y."/>
            <person name="Levine M."/>
            <person name="Satoh N."/>
            <person name="Rokhsar D.S."/>
        </authorList>
    </citation>
    <scope>NUCLEOTIDE SEQUENCE [LARGE SCALE GENOMIC DNA]</scope>
</reference>
<dbReference type="OMA" id="CISESHC"/>
<dbReference type="Pfam" id="PF00090">
    <property type="entry name" value="TSP_1"/>
    <property type="match status" value="2"/>
</dbReference>
<dbReference type="InterPro" id="IPR029034">
    <property type="entry name" value="Cystine-knot_cytokine"/>
</dbReference>